<dbReference type="Gene3D" id="1.10.10.60">
    <property type="entry name" value="Homeodomain-like"/>
    <property type="match status" value="1"/>
</dbReference>
<keyword evidence="1" id="KW-0805">Transcription regulation</keyword>
<dbReference type="PRINTS" id="PR00455">
    <property type="entry name" value="HTHTETR"/>
</dbReference>
<dbReference type="Pfam" id="PF00440">
    <property type="entry name" value="TetR_N"/>
    <property type="match status" value="1"/>
</dbReference>
<evidence type="ECO:0000256" key="2">
    <source>
        <dbReference type="ARBA" id="ARBA00023125"/>
    </source>
</evidence>
<name>A0ABY4BUI5_9MICO</name>
<dbReference type="PROSITE" id="PS50977">
    <property type="entry name" value="HTH_TETR_2"/>
    <property type="match status" value="1"/>
</dbReference>
<feature type="domain" description="HTH tetR-type" evidence="5">
    <location>
        <begin position="20"/>
        <end position="80"/>
    </location>
</feature>
<evidence type="ECO:0000256" key="3">
    <source>
        <dbReference type="ARBA" id="ARBA00023163"/>
    </source>
</evidence>
<feature type="DNA-binding region" description="H-T-H motif" evidence="4">
    <location>
        <begin position="43"/>
        <end position="62"/>
    </location>
</feature>
<dbReference type="Pfam" id="PF16859">
    <property type="entry name" value="TetR_C_11"/>
    <property type="match status" value="1"/>
</dbReference>
<dbReference type="InterPro" id="IPR001647">
    <property type="entry name" value="HTH_TetR"/>
</dbReference>
<dbReference type="InterPro" id="IPR009057">
    <property type="entry name" value="Homeodomain-like_sf"/>
</dbReference>
<reference evidence="6 7" key="1">
    <citation type="submission" date="2022-03" db="EMBL/GenBank/DDBJ databases">
        <title>Mucilaginibacter sp. isolated from the gut of Protaetia brevitarsis seulensis larvae.</title>
        <authorList>
            <person name="Won M."/>
            <person name="Kim S.-J."/>
            <person name="Kwon S.-W."/>
        </authorList>
    </citation>
    <scope>NUCLEOTIDE SEQUENCE [LARGE SCALE GENOMIC DNA]</scope>
    <source>
        <strain evidence="6 7">CFWR-12</strain>
    </source>
</reference>
<sequence>MDLNPDAAPAAAPATRRRGAALEQALLDAAWDQLVEGGYGAFTFEAVAERAGTSRPVVYRRWPEKTALIRDAITHGVGARPLALPDTGSLRDDMLGLLRSANAERSQLMPLFSVLVGAYYADSGTTLADLRDRILRDRGPGGARRLLERAAARGEVDLAHVPARVAELPFDLFRHQLMMTMRPLDDADLEGIVDEVFMPLVQHYAR</sequence>
<organism evidence="6 7">
    <name type="scientific">Agromyces larvae</name>
    <dbReference type="NCBI Taxonomy" id="2929802"/>
    <lineage>
        <taxon>Bacteria</taxon>
        <taxon>Bacillati</taxon>
        <taxon>Actinomycetota</taxon>
        <taxon>Actinomycetes</taxon>
        <taxon>Micrococcales</taxon>
        <taxon>Microbacteriaceae</taxon>
        <taxon>Agromyces</taxon>
    </lineage>
</organism>
<dbReference type="RefSeq" id="WP_243553741.1">
    <property type="nucleotide sequence ID" value="NZ_CP094528.1"/>
</dbReference>
<evidence type="ECO:0000256" key="1">
    <source>
        <dbReference type="ARBA" id="ARBA00023015"/>
    </source>
</evidence>
<evidence type="ECO:0000313" key="6">
    <source>
        <dbReference type="EMBL" id="UOE42810.1"/>
    </source>
</evidence>
<keyword evidence="2 4" id="KW-0238">DNA-binding</keyword>
<dbReference type="EMBL" id="CP094528">
    <property type="protein sequence ID" value="UOE42810.1"/>
    <property type="molecule type" value="Genomic_DNA"/>
</dbReference>
<dbReference type="InterPro" id="IPR050109">
    <property type="entry name" value="HTH-type_TetR-like_transc_reg"/>
</dbReference>
<dbReference type="SUPFAM" id="SSF48498">
    <property type="entry name" value="Tetracyclin repressor-like, C-terminal domain"/>
    <property type="match status" value="1"/>
</dbReference>
<keyword evidence="3" id="KW-0804">Transcription</keyword>
<protein>
    <submittedName>
        <fullName evidence="6">TetR/AcrR family transcriptional regulator</fullName>
    </submittedName>
</protein>
<proteinExistence type="predicted"/>
<dbReference type="InterPro" id="IPR011075">
    <property type="entry name" value="TetR_C"/>
</dbReference>
<accession>A0ABY4BUI5</accession>
<dbReference type="PANTHER" id="PTHR30055:SF148">
    <property type="entry name" value="TETR-FAMILY TRANSCRIPTIONAL REGULATOR"/>
    <property type="match status" value="1"/>
</dbReference>
<keyword evidence="7" id="KW-1185">Reference proteome</keyword>
<dbReference type="Proteomes" id="UP000832097">
    <property type="component" value="Chromosome"/>
</dbReference>
<gene>
    <name evidence="6" type="ORF">MTO99_11470</name>
</gene>
<dbReference type="Gene3D" id="1.10.357.10">
    <property type="entry name" value="Tetracycline Repressor, domain 2"/>
    <property type="match status" value="1"/>
</dbReference>
<evidence type="ECO:0000256" key="4">
    <source>
        <dbReference type="PROSITE-ProRule" id="PRU00335"/>
    </source>
</evidence>
<evidence type="ECO:0000313" key="7">
    <source>
        <dbReference type="Proteomes" id="UP000832097"/>
    </source>
</evidence>
<dbReference type="InterPro" id="IPR036271">
    <property type="entry name" value="Tet_transcr_reg_TetR-rel_C_sf"/>
</dbReference>
<dbReference type="PANTHER" id="PTHR30055">
    <property type="entry name" value="HTH-TYPE TRANSCRIPTIONAL REGULATOR RUTR"/>
    <property type="match status" value="1"/>
</dbReference>
<dbReference type="SUPFAM" id="SSF46689">
    <property type="entry name" value="Homeodomain-like"/>
    <property type="match status" value="1"/>
</dbReference>
<evidence type="ECO:0000259" key="5">
    <source>
        <dbReference type="PROSITE" id="PS50977"/>
    </source>
</evidence>